<evidence type="ECO:0000313" key="1">
    <source>
        <dbReference type="EMBL" id="RNA23078.1"/>
    </source>
</evidence>
<comment type="caution">
    <text evidence="1">The sequence shown here is derived from an EMBL/GenBank/DDBJ whole genome shotgun (WGS) entry which is preliminary data.</text>
</comment>
<proteinExistence type="predicted"/>
<keyword evidence="2" id="KW-1185">Reference proteome</keyword>
<gene>
    <name evidence="1" type="ORF">BpHYR1_030729</name>
</gene>
<dbReference type="EMBL" id="REGN01003354">
    <property type="protein sequence ID" value="RNA23078.1"/>
    <property type="molecule type" value="Genomic_DNA"/>
</dbReference>
<dbReference type="AlphaFoldDB" id="A0A3M7RIG3"/>
<accession>A0A3M7RIG3</accession>
<organism evidence="1 2">
    <name type="scientific">Brachionus plicatilis</name>
    <name type="common">Marine rotifer</name>
    <name type="synonym">Brachionus muelleri</name>
    <dbReference type="NCBI Taxonomy" id="10195"/>
    <lineage>
        <taxon>Eukaryota</taxon>
        <taxon>Metazoa</taxon>
        <taxon>Spiralia</taxon>
        <taxon>Gnathifera</taxon>
        <taxon>Rotifera</taxon>
        <taxon>Eurotatoria</taxon>
        <taxon>Monogononta</taxon>
        <taxon>Pseudotrocha</taxon>
        <taxon>Ploima</taxon>
        <taxon>Brachionidae</taxon>
        <taxon>Brachionus</taxon>
    </lineage>
</organism>
<sequence length="65" mass="7676">MFAGEQEFVDQEKRLKNFLVDKQSPVSKQIYLTCHVKQIEVHDQILNLDALSKHLMLNFKKMNKS</sequence>
<evidence type="ECO:0000313" key="2">
    <source>
        <dbReference type="Proteomes" id="UP000276133"/>
    </source>
</evidence>
<dbReference type="Proteomes" id="UP000276133">
    <property type="component" value="Unassembled WGS sequence"/>
</dbReference>
<protein>
    <submittedName>
        <fullName evidence="1">Uncharacterized protein</fullName>
    </submittedName>
</protein>
<name>A0A3M7RIG3_BRAPC</name>
<reference evidence="1 2" key="1">
    <citation type="journal article" date="2018" name="Sci. Rep.">
        <title>Genomic signatures of local adaptation to the degree of environmental predictability in rotifers.</title>
        <authorList>
            <person name="Franch-Gras L."/>
            <person name="Hahn C."/>
            <person name="Garcia-Roger E.M."/>
            <person name="Carmona M.J."/>
            <person name="Serra M."/>
            <person name="Gomez A."/>
        </authorList>
    </citation>
    <scope>NUCLEOTIDE SEQUENCE [LARGE SCALE GENOMIC DNA]</scope>
    <source>
        <strain evidence="1">HYR1</strain>
    </source>
</reference>